<keyword evidence="3" id="KW-1185">Reference proteome</keyword>
<comment type="caution">
    <text evidence="2">The sequence shown here is derived from an EMBL/GenBank/DDBJ whole genome shotgun (WGS) entry which is preliminary data.</text>
</comment>
<dbReference type="Proteomes" id="UP001347796">
    <property type="component" value="Unassembled WGS sequence"/>
</dbReference>
<accession>A0AAN8J7M6</accession>
<feature type="chain" id="PRO_5042952054" description="Secreted protein" evidence="1">
    <location>
        <begin position="16"/>
        <end position="163"/>
    </location>
</feature>
<reference evidence="2 3" key="1">
    <citation type="submission" date="2024-01" db="EMBL/GenBank/DDBJ databases">
        <title>The genome of the rayed Mediterranean limpet Patella caerulea (Linnaeus, 1758).</title>
        <authorList>
            <person name="Anh-Thu Weber A."/>
            <person name="Halstead-Nussloch G."/>
        </authorList>
    </citation>
    <scope>NUCLEOTIDE SEQUENCE [LARGE SCALE GENOMIC DNA]</scope>
    <source>
        <strain evidence="2">AATW-2023a</strain>
        <tissue evidence="2">Whole specimen</tissue>
    </source>
</reference>
<feature type="signal peptide" evidence="1">
    <location>
        <begin position="1"/>
        <end position="15"/>
    </location>
</feature>
<organism evidence="2 3">
    <name type="scientific">Patella caerulea</name>
    <name type="common">Rayed Mediterranean limpet</name>
    <dbReference type="NCBI Taxonomy" id="87958"/>
    <lineage>
        <taxon>Eukaryota</taxon>
        <taxon>Metazoa</taxon>
        <taxon>Spiralia</taxon>
        <taxon>Lophotrochozoa</taxon>
        <taxon>Mollusca</taxon>
        <taxon>Gastropoda</taxon>
        <taxon>Patellogastropoda</taxon>
        <taxon>Patelloidea</taxon>
        <taxon>Patellidae</taxon>
        <taxon>Patella</taxon>
    </lineage>
</organism>
<evidence type="ECO:0008006" key="4">
    <source>
        <dbReference type="Google" id="ProtNLM"/>
    </source>
</evidence>
<proteinExistence type="predicted"/>
<dbReference type="AlphaFoldDB" id="A0AAN8J7M6"/>
<gene>
    <name evidence="2" type="ORF">SNE40_018015</name>
</gene>
<dbReference type="EMBL" id="JAZGQO010000012">
    <property type="protein sequence ID" value="KAK6172051.1"/>
    <property type="molecule type" value="Genomic_DNA"/>
</dbReference>
<evidence type="ECO:0000256" key="1">
    <source>
        <dbReference type="SAM" id="SignalP"/>
    </source>
</evidence>
<name>A0AAN8J7M6_PATCE</name>
<evidence type="ECO:0000313" key="2">
    <source>
        <dbReference type="EMBL" id="KAK6172051.1"/>
    </source>
</evidence>
<sequence>MLVLTFITIIGLSQGALYRIPAPLEWVPVTNGVNPPSSVHVGTEESFCEVDDTKGLIPGVTNNGKCEYEVDGEVKSSSSYNVLVRPEGVHTGWKYSSGQPPVGAVKCHEGSQCYLGMSIYTDGLCEELPGKIFADKKQMIMTSGEKVYKCPSKLYLVEKMIRV</sequence>
<protein>
    <recommendedName>
        <fullName evidence="4">Secreted protein</fullName>
    </recommendedName>
</protein>
<keyword evidence="1" id="KW-0732">Signal</keyword>
<evidence type="ECO:0000313" key="3">
    <source>
        <dbReference type="Proteomes" id="UP001347796"/>
    </source>
</evidence>